<feature type="domain" description="Ketopantoate reductase C-terminal" evidence="11">
    <location>
        <begin position="197"/>
        <end position="321"/>
    </location>
</feature>
<comment type="similarity">
    <text evidence="2 9">Belongs to the ketopantoate reductase family.</text>
</comment>
<dbReference type="Pfam" id="PF08546">
    <property type="entry name" value="ApbA_C"/>
    <property type="match status" value="1"/>
</dbReference>
<dbReference type="InterPro" id="IPR008927">
    <property type="entry name" value="6-PGluconate_DH-like_C_sf"/>
</dbReference>
<sequence length="340" mass="36481">MNDIRRTDIRRIVLCGAGAVGSTYVERLFELDPECIAVVARGARRADILRNGVIVNGRSIRVRCLAPQGEGEGNVHGHGDAPGDAPPADLVILGVKQHHLTAAIEDVRPWVGERTILVSLLNGISSEAMLAAAFGADKVLHAFMVGNDGLREGNATRYSNFGRLVFGAASGDVHDPRVTEVSALLERARIPHEVRADIVRALWWKFMLNVGVNQVSAVLRAPYRAFAEVVEVQTLTRRASLEAVAVARCEGVNLTNDDVDSLFPILASLDPNGKTSMLQDVEAGRKTEVEIFAGTVIELGQRHGVPTPVNELLQTMIAALERLAGVYGRGALATSGPRAP</sequence>
<evidence type="ECO:0000256" key="6">
    <source>
        <dbReference type="ARBA" id="ARBA00023002"/>
    </source>
</evidence>
<evidence type="ECO:0000259" key="10">
    <source>
        <dbReference type="Pfam" id="PF02558"/>
    </source>
</evidence>
<gene>
    <name evidence="12" type="ORF">LZC94_15800</name>
</gene>
<keyword evidence="9" id="KW-0566">Pantothenate biosynthesis</keyword>
<dbReference type="PANTHER" id="PTHR21708">
    <property type="entry name" value="PROBABLE 2-DEHYDROPANTOATE 2-REDUCTASE"/>
    <property type="match status" value="1"/>
</dbReference>
<evidence type="ECO:0000256" key="1">
    <source>
        <dbReference type="ARBA" id="ARBA00004994"/>
    </source>
</evidence>
<keyword evidence="13" id="KW-1185">Reference proteome</keyword>
<name>A0ABZ2M853_9BACT</name>
<dbReference type="InterPro" id="IPR013328">
    <property type="entry name" value="6PGD_dom2"/>
</dbReference>
<comment type="catalytic activity">
    <reaction evidence="8 9">
        <text>(R)-pantoate + NADP(+) = 2-dehydropantoate + NADPH + H(+)</text>
        <dbReference type="Rhea" id="RHEA:16233"/>
        <dbReference type="ChEBI" id="CHEBI:11561"/>
        <dbReference type="ChEBI" id="CHEBI:15378"/>
        <dbReference type="ChEBI" id="CHEBI:15980"/>
        <dbReference type="ChEBI" id="CHEBI:57783"/>
        <dbReference type="ChEBI" id="CHEBI:58349"/>
        <dbReference type="EC" id="1.1.1.169"/>
    </reaction>
</comment>
<evidence type="ECO:0000256" key="8">
    <source>
        <dbReference type="ARBA" id="ARBA00048793"/>
    </source>
</evidence>
<dbReference type="InterPro" id="IPR013752">
    <property type="entry name" value="KPA_reductase"/>
</dbReference>
<evidence type="ECO:0000313" key="13">
    <source>
        <dbReference type="Proteomes" id="UP001370348"/>
    </source>
</evidence>
<reference evidence="12 13" key="1">
    <citation type="submission" date="2021-12" db="EMBL/GenBank/DDBJ databases">
        <title>Discovery of the Pendulisporaceae a myxobacterial family with distinct sporulation behavior and unique specialized metabolism.</title>
        <authorList>
            <person name="Garcia R."/>
            <person name="Popoff A."/>
            <person name="Bader C.D."/>
            <person name="Loehr J."/>
            <person name="Walesch S."/>
            <person name="Walt C."/>
            <person name="Boldt J."/>
            <person name="Bunk B."/>
            <person name="Haeckl F.J.F.P.J."/>
            <person name="Gunesch A.P."/>
            <person name="Birkelbach J."/>
            <person name="Nuebel U."/>
            <person name="Pietschmann T."/>
            <person name="Bach T."/>
            <person name="Mueller R."/>
        </authorList>
    </citation>
    <scope>NUCLEOTIDE SEQUENCE [LARGE SCALE GENOMIC DNA]</scope>
    <source>
        <strain evidence="12 13">MSr11954</strain>
    </source>
</reference>
<comment type="function">
    <text evidence="9">Catalyzes the NADPH-dependent reduction of ketopantoate into pantoic acid.</text>
</comment>
<dbReference type="Proteomes" id="UP001370348">
    <property type="component" value="Chromosome"/>
</dbReference>
<keyword evidence="6 9" id="KW-0560">Oxidoreductase</keyword>
<feature type="domain" description="Ketopantoate reductase N-terminal" evidence="10">
    <location>
        <begin position="12"/>
        <end position="170"/>
    </location>
</feature>
<dbReference type="NCBIfam" id="TIGR00745">
    <property type="entry name" value="apbA_panE"/>
    <property type="match status" value="1"/>
</dbReference>
<dbReference type="InterPro" id="IPR036291">
    <property type="entry name" value="NAD(P)-bd_dom_sf"/>
</dbReference>
<dbReference type="EMBL" id="CP089984">
    <property type="protein sequence ID" value="WXB18688.1"/>
    <property type="molecule type" value="Genomic_DNA"/>
</dbReference>
<comment type="pathway">
    <text evidence="1 9">Cofactor biosynthesis; (R)-pantothenate biosynthesis; (R)-pantoate from 3-methyl-2-oxobutanoate: step 2/2.</text>
</comment>
<dbReference type="PANTHER" id="PTHR21708:SF26">
    <property type="entry name" value="2-DEHYDROPANTOATE 2-REDUCTASE"/>
    <property type="match status" value="1"/>
</dbReference>
<dbReference type="InterPro" id="IPR013332">
    <property type="entry name" value="KPR_N"/>
</dbReference>
<dbReference type="Gene3D" id="1.10.1040.10">
    <property type="entry name" value="N-(1-d-carboxylethyl)-l-norvaline Dehydrogenase, domain 2"/>
    <property type="match status" value="1"/>
</dbReference>
<evidence type="ECO:0000313" key="12">
    <source>
        <dbReference type="EMBL" id="WXB18688.1"/>
    </source>
</evidence>
<dbReference type="EC" id="1.1.1.169" evidence="3 9"/>
<organism evidence="12 13">
    <name type="scientific">Pendulispora albinea</name>
    <dbReference type="NCBI Taxonomy" id="2741071"/>
    <lineage>
        <taxon>Bacteria</taxon>
        <taxon>Pseudomonadati</taxon>
        <taxon>Myxococcota</taxon>
        <taxon>Myxococcia</taxon>
        <taxon>Myxococcales</taxon>
        <taxon>Sorangiineae</taxon>
        <taxon>Pendulisporaceae</taxon>
        <taxon>Pendulispora</taxon>
    </lineage>
</organism>
<evidence type="ECO:0000256" key="2">
    <source>
        <dbReference type="ARBA" id="ARBA00007870"/>
    </source>
</evidence>
<dbReference type="InterPro" id="IPR051402">
    <property type="entry name" value="KPR-Related"/>
</dbReference>
<evidence type="ECO:0000259" key="11">
    <source>
        <dbReference type="Pfam" id="PF08546"/>
    </source>
</evidence>
<dbReference type="SUPFAM" id="SSF48179">
    <property type="entry name" value="6-phosphogluconate dehydrogenase C-terminal domain-like"/>
    <property type="match status" value="1"/>
</dbReference>
<keyword evidence="5 9" id="KW-0521">NADP</keyword>
<dbReference type="Gene3D" id="3.40.50.720">
    <property type="entry name" value="NAD(P)-binding Rossmann-like Domain"/>
    <property type="match status" value="1"/>
</dbReference>
<accession>A0ABZ2M853</accession>
<evidence type="ECO:0000256" key="7">
    <source>
        <dbReference type="ARBA" id="ARBA00032024"/>
    </source>
</evidence>
<evidence type="ECO:0000256" key="5">
    <source>
        <dbReference type="ARBA" id="ARBA00022857"/>
    </source>
</evidence>
<evidence type="ECO:0000256" key="4">
    <source>
        <dbReference type="ARBA" id="ARBA00019465"/>
    </source>
</evidence>
<dbReference type="Pfam" id="PF02558">
    <property type="entry name" value="ApbA"/>
    <property type="match status" value="1"/>
</dbReference>
<dbReference type="InterPro" id="IPR003710">
    <property type="entry name" value="ApbA"/>
</dbReference>
<evidence type="ECO:0000256" key="9">
    <source>
        <dbReference type="RuleBase" id="RU362068"/>
    </source>
</evidence>
<evidence type="ECO:0000256" key="3">
    <source>
        <dbReference type="ARBA" id="ARBA00013014"/>
    </source>
</evidence>
<dbReference type="RefSeq" id="WP_394828320.1">
    <property type="nucleotide sequence ID" value="NZ_CP089984.1"/>
</dbReference>
<dbReference type="GO" id="GO:0008677">
    <property type="term" value="F:2-dehydropantoate 2-reductase activity"/>
    <property type="evidence" value="ECO:0007669"/>
    <property type="project" value="UniProtKB-EC"/>
</dbReference>
<proteinExistence type="inferred from homology"/>
<dbReference type="SUPFAM" id="SSF51735">
    <property type="entry name" value="NAD(P)-binding Rossmann-fold domains"/>
    <property type="match status" value="1"/>
</dbReference>
<protein>
    <recommendedName>
        <fullName evidence="4 9">2-dehydropantoate 2-reductase</fullName>
        <ecNumber evidence="3 9">1.1.1.169</ecNumber>
    </recommendedName>
    <alternativeName>
        <fullName evidence="7 9">Ketopantoate reductase</fullName>
    </alternativeName>
</protein>